<dbReference type="AlphaFoldDB" id="A0A5A9ZWC2"/>
<reference evidence="2 3" key="1">
    <citation type="submission" date="2019-07" db="EMBL/GenBank/DDBJ databases">
        <title>Aquicoccus porphyridii gen. nov., sp. nov., isolated from a small marine red alga, Porphyridium marinum.</title>
        <authorList>
            <person name="Liu L."/>
        </authorList>
    </citation>
    <scope>NUCLEOTIDE SEQUENCE [LARGE SCALE GENOMIC DNA]</scope>
    <source>
        <strain evidence="2 3">L1 8-17</strain>
    </source>
</reference>
<gene>
    <name evidence="2" type="ORF">FLO80_01750</name>
</gene>
<dbReference type="Proteomes" id="UP000325291">
    <property type="component" value="Unassembled WGS sequence"/>
</dbReference>
<dbReference type="RefSeq" id="WP_111362052.1">
    <property type="nucleotide sequence ID" value="NZ_VINQ01000001.1"/>
</dbReference>
<proteinExistence type="predicted"/>
<protein>
    <recommendedName>
        <fullName evidence="4">DUF4333 domain-containing protein</fullName>
    </recommendedName>
</protein>
<evidence type="ECO:0000256" key="1">
    <source>
        <dbReference type="SAM" id="SignalP"/>
    </source>
</evidence>
<organism evidence="2 3">
    <name type="scientific">Aquicoccus porphyridii</name>
    <dbReference type="NCBI Taxonomy" id="1852029"/>
    <lineage>
        <taxon>Bacteria</taxon>
        <taxon>Pseudomonadati</taxon>
        <taxon>Pseudomonadota</taxon>
        <taxon>Alphaproteobacteria</taxon>
        <taxon>Rhodobacterales</taxon>
        <taxon>Paracoccaceae</taxon>
        <taxon>Aquicoccus</taxon>
    </lineage>
</organism>
<feature type="chain" id="PRO_5023000163" description="DUF4333 domain-containing protein" evidence="1">
    <location>
        <begin position="19"/>
        <end position="93"/>
    </location>
</feature>
<name>A0A5A9ZWC2_9RHOB</name>
<sequence>MTPALAACVLTLGTVAQADTTTLDKGQMTYEIFEHSIGHVDLATCPDGFDDDKVFCRLTVADERAHVFAFAYEGDQVLQAVRSYEFDEGFLNF</sequence>
<keyword evidence="3" id="KW-1185">Reference proteome</keyword>
<evidence type="ECO:0000313" key="2">
    <source>
        <dbReference type="EMBL" id="KAA0920925.1"/>
    </source>
</evidence>
<keyword evidence="1" id="KW-0732">Signal</keyword>
<feature type="signal peptide" evidence="1">
    <location>
        <begin position="1"/>
        <end position="18"/>
    </location>
</feature>
<dbReference type="EMBL" id="VINQ01000001">
    <property type="protein sequence ID" value="KAA0920925.1"/>
    <property type="molecule type" value="Genomic_DNA"/>
</dbReference>
<evidence type="ECO:0000313" key="3">
    <source>
        <dbReference type="Proteomes" id="UP000325291"/>
    </source>
</evidence>
<comment type="caution">
    <text evidence="2">The sequence shown here is derived from an EMBL/GenBank/DDBJ whole genome shotgun (WGS) entry which is preliminary data.</text>
</comment>
<evidence type="ECO:0008006" key="4">
    <source>
        <dbReference type="Google" id="ProtNLM"/>
    </source>
</evidence>
<accession>A0A5A9ZWC2</accession>